<dbReference type="SUPFAM" id="SSF52141">
    <property type="entry name" value="Uracil-DNA glycosylase-like"/>
    <property type="match status" value="1"/>
</dbReference>
<proteinExistence type="predicted"/>
<evidence type="ECO:0000259" key="2">
    <source>
        <dbReference type="SMART" id="SM00482"/>
    </source>
</evidence>
<dbReference type="InterPro" id="IPR002562">
    <property type="entry name" value="3'-5'_exonuclease_dom"/>
</dbReference>
<dbReference type="SUPFAM" id="SSF53098">
    <property type="entry name" value="Ribonuclease H-like"/>
    <property type="match status" value="1"/>
</dbReference>
<dbReference type="InterPro" id="IPR012337">
    <property type="entry name" value="RNaseH-like_sf"/>
</dbReference>
<dbReference type="InterPro" id="IPR001098">
    <property type="entry name" value="DNA-dir_DNA_pol_A_palm_dom"/>
</dbReference>
<evidence type="ECO:0000313" key="4">
    <source>
        <dbReference type="EMBL" id="KKN41712.1"/>
    </source>
</evidence>
<dbReference type="Pfam" id="PF03167">
    <property type="entry name" value="UDG"/>
    <property type="match status" value="1"/>
</dbReference>
<dbReference type="InterPro" id="IPR002298">
    <property type="entry name" value="DNA_polymerase_A"/>
</dbReference>
<dbReference type="GO" id="GO:0006302">
    <property type="term" value="P:double-strand break repair"/>
    <property type="evidence" value="ECO:0007669"/>
    <property type="project" value="TreeGrafter"/>
</dbReference>
<dbReference type="CDD" id="cd10030">
    <property type="entry name" value="UDG-F4_TTUDGA_SPO1dp_like"/>
    <property type="match status" value="1"/>
</dbReference>
<organism evidence="4">
    <name type="scientific">marine sediment metagenome</name>
    <dbReference type="NCBI Taxonomy" id="412755"/>
    <lineage>
        <taxon>unclassified sequences</taxon>
        <taxon>metagenomes</taxon>
        <taxon>ecological metagenomes</taxon>
    </lineage>
</organism>
<sequence length="753" mass="85825">MIVKGFGPRDASIALIGEAPGRDEDREGVSFVGTSGQLLDRMLVEAGIDREDCYVDNVMQVRPSGNNFGVFYEDKKRTRPLPPLIEGRARLVKDLMLINPNVVVALGNEALKALTEHVGVGKWRGSIIYPSKLGGVKVIPTYHPAGIMRNWLWRQIGVCDLAKAKKQSFVQEFEPPFRALFDDPRLVNTIQRWTETILKGAKYISFDIETRGLEDDADIACIAFAITPWRSWCFPLLTRDKKRDYWKTTTDEMEVWRCISKILGSDIPKVAQNANFDIAHLERHGVHVEDLWMDTMNAHHLCYPELPKALDFQTSIYTDEPYYKWMSSTDLWRYCNLDAAVTLEVALALEAEMKELKVDRFYRQVLHPLIKPLRMIQGYGVGIDAKRKQELSDDAGVKIENMESKLEEAVGHPLNVCSKPQVAKFLYEELNLPPKYKKGKITTNKDALKELNAKFNLKVLGLILKIREIRTLKSTFLDAKPCADGRMRTHYIISGTDTGRLASKDVNLQNVPKGDARSFFLPDEECKFIGVDLSQAEARVVAYLSEDIHFMKIFEEGGDVHRKNASNIFGVGEKDVTSEQRRLGKTLVHAGNYAIGHGKFSKLTGLSYGDSKKALNTYYATYPKLKIWHLKVENMLRRTKMLATPLGRRRAFFDRWGADMFRKAYAFVPQSTVGDYTNIGLTRLHFCLPREARIVLQIHDAIVININEDYLNKHREELYAMIKRAVEVEIEVEGRKVKIPADIKEGMTWDEVS</sequence>
<dbReference type="SMART" id="SM00987">
    <property type="entry name" value="UreE_C"/>
    <property type="match status" value="1"/>
</dbReference>
<protein>
    <recommendedName>
        <fullName evidence="5">DNA polymerase I</fullName>
    </recommendedName>
</protein>
<dbReference type="PRINTS" id="PR00868">
    <property type="entry name" value="DNAPOLI"/>
</dbReference>
<accession>A0A0F9QXJ4</accession>
<dbReference type="GO" id="GO:0006261">
    <property type="term" value="P:DNA-templated DNA replication"/>
    <property type="evidence" value="ECO:0007669"/>
    <property type="project" value="InterPro"/>
</dbReference>
<dbReference type="InterPro" id="IPR036895">
    <property type="entry name" value="Uracil-DNA_glycosylase-like_sf"/>
</dbReference>
<evidence type="ECO:0008006" key="5">
    <source>
        <dbReference type="Google" id="ProtNLM"/>
    </source>
</evidence>
<dbReference type="Pfam" id="PF01612">
    <property type="entry name" value="DNA_pol_A_exo1"/>
    <property type="match status" value="1"/>
</dbReference>
<dbReference type="GO" id="GO:0003887">
    <property type="term" value="F:DNA-directed DNA polymerase activity"/>
    <property type="evidence" value="ECO:0007669"/>
    <property type="project" value="InterPro"/>
</dbReference>
<reference evidence="4" key="1">
    <citation type="journal article" date="2015" name="Nature">
        <title>Complex archaea that bridge the gap between prokaryotes and eukaryotes.</title>
        <authorList>
            <person name="Spang A."/>
            <person name="Saw J.H."/>
            <person name="Jorgensen S.L."/>
            <person name="Zaremba-Niedzwiedzka K."/>
            <person name="Martijn J."/>
            <person name="Lind A.E."/>
            <person name="van Eijk R."/>
            <person name="Schleper C."/>
            <person name="Guy L."/>
            <person name="Ettema T.J."/>
        </authorList>
    </citation>
    <scope>NUCLEOTIDE SEQUENCE</scope>
</reference>
<dbReference type="InterPro" id="IPR043502">
    <property type="entry name" value="DNA/RNA_pol_sf"/>
</dbReference>
<dbReference type="InterPro" id="IPR005122">
    <property type="entry name" value="Uracil-DNA_glycosylase-like"/>
</dbReference>
<dbReference type="PANTHER" id="PTHR10133">
    <property type="entry name" value="DNA POLYMERASE I"/>
    <property type="match status" value="1"/>
</dbReference>
<evidence type="ECO:0000259" key="3">
    <source>
        <dbReference type="SMART" id="SM00986"/>
    </source>
</evidence>
<name>A0A0F9QXJ4_9ZZZZ</name>
<dbReference type="Gene3D" id="3.30.420.10">
    <property type="entry name" value="Ribonuclease H-like superfamily/Ribonuclease H"/>
    <property type="match status" value="1"/>
</dbReference>
<feature type="domain" description="Uracil-DNA glycosylase-like" evidence="3">
    <location>
        <begin position="4"/>
        <end position="163"/>
    </location>
</feature>
<dbReference type="SUPFAM" id="SSF56672">
    <property type="entry name" value="DNA/RNA polymerases"/>
    <property type="match status" value="1"/>
</dbReference>
<dbReference type="Gene3D" id="3.40.470.10">
    <property type="entry name" value="Uracil-DNA glycosylase-like domain"/>
    <property type="match status" value="1"/>
</dbReference>
<dbReference type="SMART" id="SM00986">
    <property type="entry name" value="UDG"/>
    <property type="match status" value="1"/>
</dbReference>
<comment type="caution">
    <text evidence="4">The sequence shown here is derived from an EMBL/GenBank/DDBJ whole genome shotgun (WGS) entry which is preliminary data.</text>
</comment>
<feature type="domain" description="DNA-directed DNA polymerase family A palm" evidence="2">
    <location>
        <begin position="515"/>
        <end position="710"/>
    </location>
</feature>
<dbReference type="PANTHER" id="PTHR10133:SF27">
    <property type="entry name" value="DNA POLYMERASE NU"/>
    <property type="match status" value="1"/>
</dbReference>
<dbReference type="AlphaFoldDB" id="A0A0F9QXJ4"/>
<gene>
    <name evidence="4" type="ORF">LCGC14_0720620</name>
</gene>
<dbReference type="Gene3D" id="1.10.150.20">
    <property type="entry name" value="5' to 3' exonuclease, C-terminal subdomain"/>
    <property type="match status" value="1"/>
</dbReference>
<evidence type="ECO:0000256" key="1">
    <source>
        <dbReference type="ARBA" id="ARBA00022705"/>
    </source>
</evidence>
<dbReference type="Gene3D" id="1.20.1060.10">
    <property type="entry name" value="Taq DNA Polymerase, Chain T, domain 4"/>
    <property type="match status" value="1"/>
</dbReference>
<dbReference type="GO" id="GO:0003677">
    <property type="term" value="F:DNA binding"/>
    <property type="evidence" value="ECO:0007669"/>
    <property type="project" value="InterPro"/>
</dbReference>
<dbReference type="SMART" id="SM00482">
    <property type="entry name" value="POLAc"/>
    <property type="match status" value="1"/>
</dbReference>
<dbReference type="Gene3D" id="3.30.70.370">
    <property type="match status" value="1"/>
</dbReference>
<dbReference type="GO" id="GO:0008408">
    <property type="term" value="F:3'-5' exonuclease activity"/>
    <property type="evidence" value="ECO:0007669"/>
    <property type="project" value="InterPro"/>
</dbReference>
<dbReference type="InterPro" id="IPR036397">
    <property type="entry name" value="RNaseH_sf"/>
</dbReference>
<dbReference type="Pfam" id="PF00476">
    <property type="entry name" value="DNA_pol_A"/>
    <property type="match status" value="1"/>
</dbReference>
<dbReference type="EMBL" id="LAZR01001630">
    <property type="protein sequence ID" value="KKN41712.1"/>
    <property type="molecule type" value="Genomic_DNA"/>
</dbReference>
<keyword evidence="1" id="KW-0235">DNA replication</keyword>